<keyword evidence="4" id="KW-0804">Transcription</keyword>
<dbReference type="SUPFAM" id="SSF46785">
    <property type="entry name" value="Winged helix' DNA-binding domain"/>
    <property type="match status" value="1"/>
</dbReference>
<dbReference type="InterPro" id="IPR050389">
    <property type="entry name" value="LysR-type_TF"/>
</dbReference>
<dbReference type="SUPFAM" id="SSF53850">
    <property type="entry name" value="Periplasmic binding protein-like II"/>
    <property type="match status" value="1"/>
</dbReference>
<sequence>MRFDLDFNLLRTLIVLADKQNLKKAGIALGLTESAVSKQMAKLREQLNDDLFVRMSGKLEPTEYTLSILPKVKMALSDLEEAVTPAAFDPSTYAEPIHIALPDLVMERFGMVLYEQLLQVFPKASVTLHSWGDDTENRIITGSINFGIHLLNPDRSMSLYQQKISDDKLVIATAAKHGKHHWDEVKSWPFIKQRAVGWNEQKFQFIEHLHKTGINLNYAHDIDTASFALKLMLRQKVANVLPHLVLGDDFVQVDGSEFIHYDAIWVSNVRLTDRKSPLYQYLHKLVLKMFH</sequence>
<evidence type="ECO:0000256" key="3">
    <source>
        <dbReference type="ARBA" id="ARBA00023125"/>
    </source>
</evidence>
<evidence type="ECO:0000256" key="1">
    <source>
        <dbReference type="ARBA" id="ARBA00009437"/>
    </source>
</evidence>
<proteinExistence type="inferred from homology"/>
<dbReference type="InterPro" id="IPR036390">
    <property type="entry name" value="WH_DNA-bd_sf"/>
</dbReference>
<dbReference type="Pfam" id="PF03466">
    <property type="entry name" value="LysR_substrate"/>
    <property type="match status" value="1"/>
</dbReference>
<accession>D2YFW7</accession>
<dbReference type="Gene3D" id="3.40.190.10">
    <property type="entry name" value="Periplasmic binding protein-like II"/>
    <property type="match status" value="1"/>
</dbReference>
<name>D2YFW7_VIBMI</name>
<dbReference type="PROSITE" id="PS50931">
    <property type="entry name" value="HTH_LYSR"/>
    <property type="match status" value="1"/>
</dbReference>
<dbReference type="AlphaFoldDB" id="D2YFW7"/>
<protein>
    <recommendedName>
        <fullName evidence="5">HTH lysR-type domain-containing protein</fullName>
    </recommendedName>
</protein>
<dbReference type="Proteomes" id="UP000004827">
    <property type="component" value="Unassembled WGS sequence"/>
</dbReference>
<dbReference type="PANTHER" id="PTHR30118:SF15">
    <property type="entry name" value="TRANSCRIPTIONAL REGULATORY PROTEIN"/>
    <property type="match status" value="1"/>
</dbReference>
<dbReference type="Gene3D" id="1.10.10.10">
    <property type="entry name" value="Winged helix-like DNA-binding domain superfamily/Winged helix DNA-binding domain"/>
    <property type="match status" value="1"/>
</dbReference>
<dbReference type="RefSeq" id="WP_001209863.1">
    <property type="nucleotide sequence ID" value="NZ_ACYU01000120.1"/>
</dbReference>
<dbReference type="InterPro" id="IPR000847">
    <property type="entry name" value="LysR_HTH_N"/>
</dbReference>
<dbReference type="InterPro" id="IPR005119">
    <property type="entry name" value="LysR_subst-bd"/>
</dbReference>
<dbReference type="InterPro" id="IPR036388">
    <property type="entry name" value="WH-like_DNA-bd_sf"/>
</dbReference>
<dbReference type="EMBL" id="ACYU01000120">
    <property type="protein sequence ID" value="EEW06220.1"/>
    <property type="molecule type" value="Genomic_DNA"/>
</dbReference>
<comment type="similarity">
    <text evidence="1">Belongs to the LysR transcriptional regulatory family.</text>
</comment>
<comment type="caution">
    <text evidence="6">The sequence shown here is derived from an EMBL/GenBank/DDBJ whole genome shotgun (WGS) entry which is preliminary data.</text>
</comment>
<dbReference type="GO" id="GO:0003700">
    <property type="term" value="F:DNA-binding transcription factor activity"/>
    <property type="evidence" value="ECO:0007669"/>
    <property type="project" value="InterPro"/>
</dbReference>
<evidence type="ECO:0000313" key="7">
    <source>
        <dbReference type="Proteomes" id="UP000004827"/>
    </source>
</evidence>
<dbReference type="PANTHER" id="PTHR30118">
    <property type="entry name" value="HTH-TYPE TRANSCRIPTIONAL REGULATOR LEUO-RELATED"/>
    <property type="match status" value="1"/>
</dbReference>
<dbReference type="GO" id="GO:0003677">
    <property type="term" value="F:DNA binding"/>
    <property type="evidence" value="ECO:0007669"/>
    <property type="project" value="UniProtKB-KW"/>
</dbReference>
<gene>
    <name evidence="6" type="ORF">VMB_24140</name>
</gene>
<organism evidence="6 7">
    <name type="scientific">Vibrio mimicus VM603</name>
    <dbReference type="NCBI Taxonomy" id="671074"/>
    <lineage>
        <taxon>Bacteria</taxon>
        <taxon>Pseudomonadati</taxon>
        <taxon>Pseudomonadota</taxon>
        <taxon>Gammaproteobacteria</taxon>
        <taxon>Vibrionales</taxon>
        <taxon>Vibrionaceae</taxon>
        <taxon>Vibrio</taxon>
    </lineage>
</organism>
<evidence type="ECO:0000256" key="4">
    <source>
        <dbReference type="ARBA" id="ARBA00023163"/>
    </source>
</evidence>
<dbReference type="Pfam" id="PF00126">
    <property type="entry name" value="HTH_1"/>
    <property type="match status" value="1"/>
</dbReference>
<feature type="domain" description="HTH lysR-type" evidence="5">
    <location>
        <begin position="5"/>
        <end position="62"/>
    </location>
</feature>
<evidence type="ECO:0000256" key="2">
    <source>
        <dbReference type="ARBA" id="ARBA00023015"/>
    </source>
</evidence>
<reference evidence="6 7" key="1">
    <citation type="journal article" date="2009" name="BMC Evol. Biol.">
        <title>Genomic taxonomy of Vibrios.</title>
        <authorList>
            <person name="Thompson C.C."/>
            <person name="Vicente A.C."/>
            <person name="Souza R.C."/>
            <person name="Vasconcelos A.T."/>
            <person name="Vesth T."/>
            <person name="Alves N.Jr."/>
            <person name="Ussery D.W."/>
            <person name="Iida T."/>
            <person name="Thompson F.L."/>
        </authorList>
    </citation>
    <scope>NUCLEOTIDE SEQUENCE [LARGE SCALE GENOMIC DNA]</scope>
    <source>
        <strain evidence="6 7">VM603</strain>
    </source>
</reference>
<evidence type="ECO:0000313" key="6">
    <source>
        <dbReference type="EMBL" id="EEW06220.1"/>
    </source>
</evidence>
<keyword evidence="2" id="KW-0805">Transcription regulation</keyword>
<keyword evidence="3" id="KW-0238">DNA-binding</keyword>
<evidence type="ECO:0000259" key="5">
    <source>
        <dbReference type="PROSITE" id="PS50931"/>
    </source>
</evidence>